<evidence type="ECO:0000259" key="8">
    <source>
        <dbReference type="Pfam" id="PF21981"/>
    </source>
</evidence>
<dbReference type="EMBL" id="BJVJ01000026">
    <property type="protein sequence ID" value="GEL23945.1"/>
    <property type="molecule type" value="Genomic_DNA"/>
</dbReference>
<evidence type="ECO:0000256" key="5">
    <source>
        <dbReference type="HAMAP-Rule" id="MF_01114"/>
    </source>
</evidence>
<sequence>MPDSHDPDQPDSPRRVIAVAGFDFDSDPDVSDPDVDDDAGGAIGLARLREDAPGARRDVPVVDLTEPLSVAGAERSVPQVADMSADRPAAAADGDEAPVVVRAADLARPNGRGGRTGGRRPQRERVRTVPTADEPAPEQDTGRTDTGRTSRGRRGGRSGEHSRRAGPPAPPDDPVAEAKTICLRQLEVRSRTRQELAQTLRRKGIPDDAAAQVLERFGEVGLIDDKAFADQWVRSRHTYSGLGRRAIAMELRRKGVDSEAAGEALAEIDDASEEARARALVDRKLRTRSGVPDEAMTRRLLGMLARKGYPAGIAYRVVKEAVAEHAAELADQIPDGDDATL</sequence>
<evidence type="ECO:0000259" key="7">
    <source>
        <dbReference type="Pfam" id="PF02631"/>
    </source>
</evidence>
<feature type="region of interest" description="Disordered" evidence="6">
    <location>
        <begin position="66"/>
        <end position="176"/>
    </location>
</feature>
<feature type="compositionally biased region" description="Low complexity" evidence="6">
    <location>
        <begin position="80"/>
        <end position="101"/>
    </location>
</feature>
<organism evidence="10 11">
    <name type="scientific">Pseudonocardia sulfidoxydans NBRC 16205</name>
    <dbReference type="NCBI Taxonomy" id="1223511"/>
    <lineage>
        <taxon>Bacteria</taxon>
        <taxon>Bacillati</taxon>
        <taxon>Actinomycetota</taxon>
        <taxon>Actinomycetes</taxon>
        <taxon>Pseudonocardiales</taxon>
        <taxon>Pseudonocardiaceae</taxon>
        <taxon>Pseudonocardia</taxon>
    </lineage>
</organism>
<dbReference type="InterPro" id="IPR053926">
    <property type="entry name" value="RecX_HTH_1st"/>
</dbReference>
<dbReference type="AlphaFoldDB" id="A0A511DGM5"/>
<dbReference type="Proteomes" id="UP000321685">
    <property type="component" value="Unassembled WGS sequence"/>
</dbReference>
<dbReference type="InterPro" id="IPR036388">
    <property type="entry name" value="WH-like_DNA-bd_sf"/>
</dbReference>
<evidence type="ECO:0000256" key="3">
    <source>
        <dbReference type="ARBA" id="ARBA00018111"/>
    </source>
</evidence>
<keyword evidence="11" id="KW-1185">Reference proteome</keyword>
<dbReference type="Pfam" id="PF21982">
    <property type="entry name" value="RecX_HTH1"/>
    <property type="match status" value="1"/>
</dbReference>
<evidence type="ECO:0000313" key="10">
    <source>
        <dbReference type="EMBL" id="GEL23945.1"/>
    </source>
</evidence>
<feature type="domain" description="RecX second three-helical" evidence="7">
    <location>
        <begin position="224"/>
        <end position="265"/>
    </location>
</feature>
<comment type="caution">
    <text evidence="10">The sequence shown here is derived from an EMBL/GenBank/DDBJ whole genome shotgun (WGS) entry which is preliminary data.</text>
</comment>
<accession>A0A511DGM5</accession>
<dbReference type="Gene3D" id="1.10.10.10">
    <property type="entry name" value="Winged helix-like DNA-binding domain superfamily/Winged helix DNA-binding domain"/>
    <property type="match status" value="2"/>
</dbReference>
<evidence type="ECO:0000256" key="2">
    <source>
        <dbReference type="ARBA" id="ARBA00009695"/>
    </source>
</evidence>
<keyword evidence="4 5" id="KW-0963">Cytoplasm</keyword>
<evidence type="ECO:0000313" key="11">
    <source>
        <dbReference type="Proteomes" id="UP000321685"/>
    </source>
</evidence>
<comment type="similarity">
    <text evidence="2 5">Belongs to the RecX family.</text>
</comment>
<evidence type="ECO:0000259" key="9">
    <source>
        <dbReference type="Pfam" id="PF21982"/>
    </source>
</evidence>
<gene>
    <name evidence="5" type="primary">recX</name>
    <name evidence="10" type="ORF">PSU4_28990</name>
</gene>
<name>A0A511DGM5_9PSEU</name>
<comment type="subcellular location">
    <subcellularLocation>
        <location evidence="1 5">Cytoplasm</location>
    </subcellularLocation>
</comment>
<comment type="function">
    <text evidence="5">Modulates RecA activity.</text>
</comment>
<evidence type="ECO:0000256" key="4">
    <source>
        <dbReference type="ARBA" id="ARBA00022490"/>
    </source>
</evidence>
<dbReference type="NCBIfam" id="NF001064">
    <property type="entry name" value="PRK00117.5-4"/>
    <property type="match status" value="1"/>
</dbReference>
<dbReference type="InterPro" id="IPR053925">
    <property type="entry name" value="RecX_HTH_3rd"/>
</dbReference>
<dbReference type="HAMAP" id="MF_01114">
    <property type="entry name" value="RecX"/>
    <property type="match status" value="1"/>
</dbReference>
<dbReference type="GO" id="GO:0006282">
    <property type="term" value="P:regulation of DNA repair"/>
    <property type="evidence" value="ECO:0007669"/>
    <property type="project" value="UniProtKB-UniRule"/>
</dbReference>
<feature type="domain" description="RecX third three-helical" evidence="8">
    <location>
        <begin position="273"/>
        <end position="318"/>
    </location>
</feature>
<feature type="domain" description="RecX first three-helical" evidence="9">
    <location>
        <begin position="178"/>
        <end position="216"/>
    </location>
</feature>
<dbReference type="InterPro" id="IPR003783">
    <property type="entry name" value="Regulatory_RecX"/>
</dbReference>
<dbReference type="Pfam" id="PF02631">
    <property type="entry name" value="RecX_HTH2"/>
    <property type="match status" value="1"/>
</dbReference>
<dbReference type="Pfam" id="PF21981">
    <property type="entry name" value="RecX_HTH3"/>
    <property type="match status" value="1"/>
</dbReference>
<dbReference type="InterPro" id="IPR053924">
    <property type="entry name" value="RecX_HTH_2nd"/>
</dbReference>
<evidence type="ECO:0000256" key="1">
    <source>
        <dbReference type="ARBA" id="ARBA00004496"/>
    </source>
</evidence>
<reference evidence="10 11" key="1">
    <citation type="submission" date="2019-07" db="EMBL/GenBank/DDBJ databases">
        <title>Whole genome shotgun sequence of Pseudonocardia sulfidoxydans NBRC 16205.</title>
        <authorList>
            <person name="Hosoyama A."/>
            <person name="Uohara A."/>
            <person name="Ohji S."/>
            <person name="Ichikawa N."/>
        </authorList>
    </citation>
    <scope>NUCLEOTIDE SEQUENCE [LARGE SCALE GENOMIC DNA]</scope>
    <source>
        <strain evidence="10 11">NBRC 16205</strain>
    </source>
</reference>
<evidence type="ECO:0000256" key="6">
    <source>
        <dbReference type="SAM" id="MobiDB-lite"/>
    </source>
</evidence>
<protein>
    <recommendedName>
        <fullName evidence="3 5">Regulatory protein RecX</fullName>
    </recommendedName>
</protein>
<dbReference type="PANTHER" id="PTHR33602">
    <property type="entry name" value="REGULATORY PROTEIN RECX FAMILY PROTEIN"/>
    <property type="match status" value="1"/>
</dbReference>
<proteinExistence type="inferred from homology"/>
<dbReference type="GO" id="GO:0005737">
    <property type="term" value="C:cytoplasm"/>
    <property type="evidence" value="ECO:0007669"/>
    <property type="project" value="UniProtKB-SubCell"/>
</dbReference>
<dbReference type="PANTHER" id="PTHR33602:SF1">
    <property type="entry name" value="REGULATORY PROTEIN RECX FAMILY PROTEIN"/>
    <property type="match status" value="1"/>
</dbReference>